<proteinExistence type="predicted"/>
<reference evidence="3 4" key="1">
    <citation type="submission" date="2020-08" db="EMBL/GenBank/DDBJ databases">
        <title>Genome public.</title>
        <authorList>
            <person name="Liu C."/>
            <person name="Sun Q."/>
        </authorList>
    </citation>
    <scope>NUCLEOTIDE SEQUENCE [LARGE SCALE GENOMIC DNA]</scope>
    <source>
        <strain evidence="3 4">NSJ-71</strain>
    </source>
</reference>
<dbReference type="EMBL" id="JACOPS010000004">
    <property type="protein sequence ID" value="MBC5728822.1"/>
    <property type="molecule type" value="Genomic_DNA"/>
</dbReference>
<sequence length="163" mass="18526">MDNYNNDSWNNNQNPQQNQNTYSAQDYQQPYGSQNYSAQDYQRPYGTDNNQNYQNSYGTGYNQTPSYQQPNYNNMSNDEEHVSVLHWIGIFCLNIIPCVGPIVYLIMMFVWAFGSTPKKSLKNFARAQLILSAIALGIMIIMIIISVATGAAVFSGSSSYNYY</sequence>
<keyword evidence="2" id="KW-1133">Transmembrane helix</keyword>
<evidence type="ECO:0000313" key="3">
    <source>
        <dbReference type="EMBL" id="MBC5728822.1"/>
    </source>
</evidence>
<gene>
    <name evidence="3" type="ORF">H8R91_09895</name>
</gene>
<evidence type="ECO:0000313" key="4">
    <source>
        <dbReference type="Proteomes" id="UP000636755"/>
    </source>
</evidence>
<dbReference type="Proteomes" id="UP000636755">
    <property type="component" value="Unassembled WGS sequence"/>
</dbReference>
<feature type="transmembrane region" description="Helical" evidence="2">
    <location>
        <begin position="129"/>
        <end position="154"/>
    </location>
</feature>
<name>A0ABR7HMZ7_9FIRM</name>
<feature type="transmembrane region" description="Helical" evidence="2">
    <location>
        <begin position="84"/>
        <end position="113"/>
    </location>
</feature>
<evidence type="ECO:0008006" key="5">
    <source>
        <dbReference type="Google" id="ProtNLM"/>
    </source>
</evidence>
<evidence type="ECO:0000256" key="2">
    <source>
        <dbReference type="SAM" id="Phobius"/>
    </source>
</evidence>
<organism evidence="3 4">
    <name type="scientific">Ruminococcus intestinalis</name>
    <dbReference type="NCBI Taxonomy" id="2763066"/>
    <lineage>
        <taxon>Bacteria</taxon>
        <taxon>Bacillati</taxon>
        <taxon>Bacillota</taxon>
        <taxon>Clostridia</taxon>
        <taxon>Eubacteriales</taxon>
        <taxon>Oscillospiraceae</taxon>
        <taxon>Ruminococcus</taxon>
    </lineage>
</organism>
<keyword evidence="4" id="KW-1185">Reference proteome</keyword>
<dbReference type="RefSeq" id="WP_186935909.1">
    <property type="nucleotide sequence ID" value="NZ_JACOPS010000004.1"/>
</dbReference>
<keyword evidence="2" id="KW-0812">Transmembrane</keyword>
<feature type="compositionally biased region" description="Low complexity" evidence="1">
    <location>
        <begin position="1"/>
        <end position="20"/>
    </location>
</feature>
<comment type="caution">
    <text evidence="3">The sequence shown here is derived from an EMBL/GenBank/DDBJ whole genome shotgun (WGS) entry which is preliminary data.</text>
</comment>
<feature type="region of interest" description="Disordered" evidence="1">
    <location>
        <begin position="1"/>
        <end position="58"/>
    </location>
</feature>
<evidence type="ECO:0000256" key="1">
    <source>
        <dbReference type="SAM" id="MobiDB-lite"/>
    </source>
</evidence>
<keyword evidence="2" id="KW-0472">Membrane</keyword>
<accession>A0ABR7HMZ7</accession>
<protein>
    <recommendedName>
        <fullName evidence="5">Interferon-induced transmembrane protein</fullName>
    </recommendedName>
</protein>
<feature type="compositionally biased region" description="Polar residues" evidence="1">
    <location>
        <begin position="21"/>
        <end position="40"/>
    </location>
</feature>
<feature type="compositionally biased region" description="Polar residues" evidence="1">
    <location>
        <begin position="47"/>
        <end position="58"/>
    </location>
</feature>